<protein>
    <submittedName>
        <fullName evidence="1">Toxin YhaV</fullName>
    </submittedName>
</protein>
<dbReference type="GO" id="GO:0004540">
    <property type="term" value="F:RNA nuclease activity"/>
    <property type="evidence" value="ECO:0007669"/>
    <property type="project" value="InterPro"/>
</dbReference>
<dbReference type="RefSeq" id="WP_074986653.1">
    <property type="nucleotide sequence ID" value="NZ_CADFGN010000017.1"/>
</dbReference>
<dbReference type="Pfam" id="PF11663">
    <property type="entry name" value="Toxin_YhaV"/>
    <property type="match status" value="1"/>
</dbReference>
<name>A0AAQ1JX20_9BURK</name>
<dbReference type="Proteomes" id="UP000183529">
    <property type="component" value="Unassembled WGS sequence"/>
</dbReference>
<dbReference type="GeneID" id="61304524"/>
<comment type="caution">
    <text evidence="1">The sequence shown here is derived from an EMBL/GenBank/DDBJ whole genome shotgun (WGS) entry which is preliminary data.</text>
</comment>
<organism evidence="1 2">
    <name type="scientific">Paraburkholderia tropica</name>
    <dbReference type="NCBI Taxonomy" id="92647"/>
    <lineage>
        <taxon>Bacteria</taxon>
        <taxon>Pseudomonadati</taxon>
        <taxon>Pseudomonadota</taxon>
        <taxon>Betaproteobacteria</taxon>
        <taxon>Burkholderiales</taxon>
        <taxon>Burkholderiaceae</taxon>
        <taxon>Paraburkholderia</taxon>
    </lineage>
</organism>
<evidence type="ECO:0000313" key="2">
    <source>
        <dbReference type="Proteomes" id="UP000183529"/>
    </source>
</evidence>
<accession>A0AAQ1JX20</accession>
<dbReference type="InterPro" id="IPR021679">
    <property type="entry name" value="Toxin_endonuclease_YhaV"/>
</dbReference>
<dbReference type="EMBL" id="FNZM01000019">
    <property type="protein sequence ID" value="SEK10559.1"/>
    <property type="molecule type" value="Genomic_DNA"/>
</dbReference>
<proteinExistence type="predicted"/>
<gene>
    <name evidence="1" type="ORF">SAMN05216550_11935</name>
</gene>
<evidence type="ECO:0000313" key="1">
    <source>
        <dbReference type="EMBL" id="SEK10559.1"/>
    </source>
</evidence>
<reference evidence="1 2" key="1">
    <citation type="submission" date="2016-10" db="EMBL/GenBank/DDBJ databases">
        <authorList>
            <person name="Varghese N."/>
            <person name="Submissions S."/>
        </authorList>
    </citation>
    <scope>NUCLEOTIDE SEQUENCE [LARGE SCALE GENOMIC DNA]</scope>
    <source>
        <strain evidence="1 2">LMG 22274</strain>
    </source>
</reference>
<sequence>MTTAGASHAQTPILVVNGWAIFAHPCFLDQLESLLEEVEALKRKLPEDYLTKNATRRLAAIAKLAWELIPDDPEKAEYRQGDTLGDARKHWFRAKFFQQYRLFFRFHKPSRTIILGWVNDDRTRRAYGSASDAYRVFGKMLDRKRPPDDWDTLLAEARAATPGLAKATGSSSAAAKSAK</sequence>
<dbReference type="AlphaFoldDB" id="A0AAQ1JX20"/>
<dbReference type="GO" id="GO:0110001">
    <property type="term" value="C:toxin-antitoxin complex"/>
    <property type="evidence" value="ECO:0007669"/>
    <property type="project" value="InterPro"/>
</dbReference>